<dbReference type="GeneID" id="123388591"/>
<evidence type="ECO:0000313" key="3">
    <source>
        <dbReference type="RefSeq" id="XP_044924341.1"/>
    </source>
</evidence>
<organism evidence="2 3">
    <name type="scientific">Mustela putorius furo</name>
    <name type="common">European domestic ferret</name>
    <name type="synonym">Mustela furo</name>
    <dbReference type="NCBI Taxonomy" id="9669"/>
    <lineage>
        <taxon>Eukaryota</taxon>
        <taxon>Metazoa</taxon>
        <taxon>Chordata</taxon>
        <taxon>Craniata</taxon>
        <taxon>Vertebrata</taxon>
        <taxon>Euteleostomi</taxon>
        <taxon>Mammalia</taxon>
        <taxon>Eutheria</taxon>
        <taxon>Laurasiatheria</taxon>
        <taxon>Carnivora</taxon>
        <taxon>Caniformia</taxon>
        <taxon>Musteloidea</taxon>
        <taxon>Mustelidae</taxon>
        <taxon>Mustelinae</taxon>
        <taxon>Mustela</taxon>
    </lineage>
</organism>
<evidence type="ECO:0000256" key="1">
    <source>
        <dbReference type="SAM" id="MobiDB-lite"/>
    </source>
</evidence>
<accession>A0A8U0US22</accession>
<sequence length="202" mass="21004">MGKMGRVADSDSVGVPLRREAATGACEHFPRRVAHSGAGRAGAGREWASGRRGAGGGFQRLQSRRLGGRGAVSRALWCAPATPQSHALRFLQLVGIRNGSGSRCRPQRHRGAAILGAGPFPGSRAGPGSEGARGQGSAPVGGRVPEESLGAGLEGSHTHRRGRLCPILLKEIVLLQFQGPRASWESVVLLTAPPKEAESFGL</sequence>
<feature type="region of interest" description="Disordered" evidence="1">
    <location>
        <begin position="36"/>
        <end position="60"/>
    </location>
</feature>
<protein>
    <submittedName>
        <fullName evidence="3">Uncharacterized protein LOC123388591</fullName>
    </submittedName>
</protein>
<dbReference type="Proteomes" id="UP000000715">
    <property type="component" value="Unplaced"/>
</dbReference>
<keyword evidence="2" id="KW-1185">Reference proteome</keyword>
<gene>
    <name evidence="3" type="primary">LOC123388591</name>
</gene>
<reference evidence="3" key="1">
    <citation type="submission" date="2025-08" db="UniProtKB">
        <authorList>
            <consortium name="RefSeq"/>
        </authorList>
    </citation>
    <scope>IDENTIFICATION</scope>
    <source>
        <tissue evidence="3">Brain</tissue>
    </source>
</reference>
<dbReference type="RefSeq" id="XP_044924341.1">
    <property type="nucleotide sequence ID" value="XM_045068406.1"/>
</dbReference>
<feature type="region of interest" description="Disordered" evidence="1">
    <location>
        <begin position="114"/>
        <end position="158"/>
    </location>
</feature>
<dbReference type="AlphaFoldDB" id="A0A8U0US22"/>
<name>A0A8U0US22_MUSPF</name>
<proteinExistence type="predicted"/>
<evidence type="ECO:0000313" key="2">
    <source>
        <dbReference type="Proteomes" id="UP000000715"/>
    </source>
</evidence>